<dbReference type="InterPro" id="IPR048020">
    <property type="entry name" value="Transpos_IS3"/>
</dbReference>
<protein>
    <submittedName>
        <fullName evidence="3">IS3 family transposase</fullName>
    </submittedName>
</protein>
<dbReference type="AlphaFoldDB" id="A0A2I1YFV9"/>
<evidence type="ECO:0000256" key="1">
    <source>
        <dbReference type="ARBA" id="ARBA00002286"/>
    </source>
</evidence>
<evidence type="ECO:0000259" key="2">
    <source>
        <dbReference type="PROSITE" id="PS50994"/>
    </source>
</evidence>
<dbReference type="SUPFAM" id="SSF46689">
    <property type="entry name" value="Homeodomain-like"/>
    <property type="match status" value="1"/>
</dbReference>
<feature type="domain" description="Integrase catalytic" evidence="2">
    <location>
        <begin position="283"/>
        <end position="448"/>
    </location>
</feature>
<dbReference type="PANTHER" id="PTHR46889">
    <property type="entry name" value="TRANSPOSASE INSF FOR INSERTION SEQUENCE IS3B-RELATED"/>
    <property type="match status" value="1"/>
</dbReference>
<dbReference type="NCBIfam" id="NF033516">
    <property type="entry name" value="transpos_IS3"/>
    <property type="match status" value="1"/>
</dbReference>
<dbReference type="PROSITE" id="PS50994">
    <property type="entry name" value="INTEGRASE"/>
    <property type="match status" value="1"/>
</dbReference>
<dbReference type="Pfam" id="PF13276">
    <property type="entry name" value="HTH_21"/>
    <property type="match status" value="1"/>
</dbReference>
<gene>
    <name evidence="3" type="ORF">CYK21_07210</name>
</gene>
<dbReference type="GO" id="GO:0006313">
    <property type="term" value="P:DNA transposition"/>
    <property type="evidence" value="ECO:0007669"/>
    <property type="project" value="InterPro"/>
</dbReference>
<dbReference type="Pfam" id="PF13333">
    <property type="entry name" value="rve_2"/>
    <property type="match status" value="1"/>
</dbReference>
<dbReference type="SUPFAM" id="SSF53098">
    <property type="entry name" value="Ribonuclease H-like"/>
    <property type="match status" value="1"/>
</dbReference>
<dbReference type="InterPro" id="IPR002514">
    <property type="entry name" value="Transposase_8"/>
</dbReference>
<dbReference type="EMBL" id="PKIB01000005">
    <property type="protein sequence ID" value="PLA53773.1"/>
    <property type="molecule type" value="Genomic_DNA"/>
</dbReference>
<dbReference type="InterPro" id="IPR012337">
    <property type="entry name" value="RNaseH-like_sf"/>
</dbReference>
<dbReference type="PANTHER" id="PTHR46889:SF4">
    <property type="entry name" value="TRANSPOSASE INSO FOR INSERTION SEQUENCE ELEMENT IS911B-RELATED"/>
    <property type="match status" value="1"/>
</dbReference>
<dbReference type="GO" id="GO:0004803">
    <property type="term" value="F:transposase activity"/>
    <property type="evidence" value="ECO:0007669"/>
    <property type="project" value="InterPro"/>
</dbReference>
<dbReference type="GO" id="GO:0015074">
    <property type="term" value="P:DNA integration"/>
    <property type="evidence" value="ECO:0007669"/>
    <property type="project" value="InterPro"/>
</dbReference>
<evidence type="ECO:0000313" key="3">
    <source>
        <dbReference type="EMBL" id="PLA53773.1"/>
    </source>
</evidence>
<name>A0A2I1YFV9_STRMC</name>
<dbReference type="GeneID" id="64019280"/>
<sequence length="449" mass="52897">MKLSYEDKIEIYRLRQSGGTWPKISQTFNISKYNLQYMVRLIDIHGLESVCKRKNRYYSPELKQEIINEVLMKGRSQLEVSLDYGLPNKGMLPNWIAQYKKNGYTILEKSRGRPVKMGRKPKKKLEEMTELERLQYENEYLRAENAVPKKVERTPIEGRSKAQRATEIIQGLINVFDLRILLNILKLSQSTYYYQVKRLTQVDKNKELKEAIQDIYSENKGRYGYRRIHLELKNRGYKVNHKKVQRLMTELGLKARIRAKRRYNSYKGEVGKKADNLIKRQFKAAQPLKKCYTDVTEFSIPASDQKLYLSPVLDGFNSEIIAYNLSTSPNLQQLKTMLSEAFPEQTYQGTILHSDQGWQYQHTYYHHFLEEHEMRPSISRKGNSLDNGMMESFFGTLKTEMFYGFEKEFTSLETLKTAISEYINYYNTKRIKLTLKGLSPVQYRTQSLT</sequence>
<dbReference type="InterPro" id="IPR009057">
    <property type="entry name" value="Homeodomain-like_sf"/>
</dbReference>
<organism evidence="3 4">
    <name type="scientific">Streptococcus macedonicus</name>
    <name type="common">Streptococcus gallolyticus macedonicus</name>
    <dbReference type="NCBI Taxonomy" id="59310"/>
    <lineage>
        <taxon>Bacteria</taxon>
        <taxon>Bacillati</taxon>
        <taxon>Bacillota</taxon>
        <taxon>Bacilli</taxon>
        <taxon>Lactobacillales</taxon>
        <taxon>Streptococcaceae</taxon>
        <taxon>Streptococcus</taxon>
    </lineage>
</organism>
<dbReference type="Pfam" id="PF00665">
    <property type="entry name" value="rve"/>
    <property type="match status" value="1"/>
</dbReference>
<reference evidence="3 4" key="1">
    <citation type="submission" date="2017-12" db="EMBL/GenBank/DDBJ databases">
        <title>Phylogenetic diversity of female urinary microbiome.</title>
        <authorList>
            <person name="Thomas-White K."/>
            <person name="Wolfe A.J."/>
        </authorList>
    </citation>
    <scope>NUCLEOTIDE SEQUENCE [LARGE SCALE GENOMIC DNA]</scope>
    <source>
        <strain evidence="3 4">UMB0733</strain>
    </source>
</reference>
<dbReference type="RefSeq" id="WP_101774278.1">
    <property type="nucleotide sequence ID" value="NZ_PKIB01000005.1"/>
</dbReference>
<dbReference type="GO" id="GO:0003677">
    <property type="term" value="F:DNA binding"/>
    <property type="evidence" value="ECO:0007669"/>
    <property type="project" value="InterPro"/>
</dbReference>
<dbReference type="InterPro" id="IPR025948">
    <property type="entry name" value="HTH-like_dom"/>
</dbReference>
<evidence type="ECO:0000313" key="4">
    <source>
        <dbReference type="Proteomes" id="UP000235073"/>
    </source>
</evidence>
<proteinExistence type="predicted"/>
<dbReference type="Proteomes" id="UP000235073">
    <property type="component" value="Unassembled WGS sequence"/>
</dbReference>
<dbReference type="Pfam" id="PF01527">
    <property type="entry name" value="HTH_Tnp_1"/>
    <property type="match status" value="1"/>
</dbReference>
<dbReference type="Gene3D" id="3.30.420.10">
    <property type="entry name" value="Ribonuclease H-like superfamily/Ribonuclease H"/>
    <property type="match status" value="1"/>
</dbReference>
<dbReference type="InterPro" id="IPR036397">
    <property type="entry name" value="RNaseH_sf"/>
</dbReference>
<dbReference type="InterPro" id="IPR050900">
    <property type="entry name" value="Transposase_IS3/IS150/IS904"/>
</dbReference>
<comment type="caution">
    <text evidence="3">The sequence shown here is derived from an EMBL/GenBank/DDBJ whole genome shotgun (WGS) entry which is preliminary data.</text>
</comment>
<comment type="function">
    <text evidence="1">Involved in the transposition of the insertion sequence.</text>
</comment>
<accession>A0A2I1YFV9</accession>
<dbReference type="InterPro" id="IPR001584">
    <property type="entry name" value="Integrase_cat-core"/>
</dbReference>